<reference evidence="5" key="1">
    <citation type="submission" date="2015-03" db="EMBL/GenBank/DDBJ databases">
        <title>A transcriptome of Araucaria cunninghamii, an australian fine timber species.</title>
        <authorList>
            <person name="Jing Yi C.J.Y."/>
            <person name="Yin San L.Y.S."/>
            <person name="Abdul Karim S.S."/>
            <person name="Wan Azmi N.N."/>
            <person name="Hercus R.R."/>
            <person name="Croft L.L."/>
        </authorList>
    </citation>
    <scope>NUCLEOTIDE SEQUENCE</scope>
    <source>
        <strain evidence="5">MI0301</strain>
        <tissue evidence="5">Leaf</tissue>
    </source>
</reference>
<feature type="binding site" evidence="4">
    <location>
        <position position="359"/>
    </location>
    <ligand>
        <name>Zn(2+)</name>
        <dbReference type="ChEBI" id="CHEBI:29105"/>
    </ligand>
</feature>
<dbReference type="PRINTS" id="PR01950">
    <property type="entry name" value="LANCSUPER"/>
</dbReference>
<dbReference type="PRINTS" id="PR01951">
    <property type="entry name" value="LANCEUKARYTE"/>
</dbReference>
<dbReference type="AlphaFoldDB" id="A0A0D6R7W1"/>
<organism evidence="5">
    <name type="scientific">Araucaria cunninghamii</name>
    <name type="common">Hoop pine</name>
    <name type="synonym">Moreton Bay pine</name>
    <dbReference type="NCBI Taxonomy" id="56994"/>
    <lineage>
        <taxon>Eukaryota</taxon>
        <taxon>Viridiplantae</taxon>
        <taxon>Streptophyta</taxon>
        <taxon>Embryophyta</taxon>
        <taxon>Tracheophyta</taxon>
        <taxon>Spermatophyta</taxon>
        <taxon>Pinopsida</taxon>
        <taxon>Pinidae</taxon>
        <taxon>Conifers II</taxon>
        <taxon>Araucariales</taxon>
        <taxon>Araucariaceae</taxon>
        <taxon>Araucaria</taxon>
    </lineage>
</organism>
<keyword evidence="2 4" id="KW-0479">Metal-binding</keyword>
<evidence type="ECO:0000313" key="5">
    <source>
        <dbReference type="EMBL" id="JAG97970.1"/>
    </source>
</evidence>
<dbReference type="GO" id="GO:0005975">
    <property type="term" value="P:carbohydrate metabolic process"/>
    <property type="evidence" value="ECO:0007669"/>
    <property type="project" value="InterPro"/>
</dbReference>
<dbReference type="SMART" id="SM01260">
    <property type="entry name" value="LANC_like"/>
    <property type="match status" value="1"/>
</dbReference>
<dbReference type="GO" id="GO:0031179">
    <property type="term" value="P:peptide modification"/>
    <property type="evidence" value="ECO:0007669"/>
    <property type="project" value="InterPro"/>
</dbReference>
<evidence type="ECO:0000256" key="2">
    <source>
        <dbReference type="ARBA" id="ARBA00022723"/>
    </source>
</evidence>
<feature type="binding site" evidence="4">
    <location>
        <position position="313"/>
    </location>
    <ligand>
        <name>Zn(2+)</name>
        <dbReference type="ChEBI" id="CHEBI:29105"/>
    </ligand>
</feature>
<dbReference type="PANTHER" id="PTHR12736">
    <property type="entry name" value="LANC-LIKE PROTEIN"/>
    <property type="match status" value="1"/>
</dbReference>
<keyword evidence="3 4" id="KW-0862">Zinc</keyword>
<accession>A0A0D6R7W1</accession>
<evidence type="ECO:0000256" key="3">
    <source>
        <dbReference type="ARBA" id="ARBA00022833"/>
    </source>
</evidence>
<dbReference type="FunFam" id="1.50.10.10:FF:000035">
    <property type="entry name" value="LanC-like protein 2"/>
    <property type="match status" value="1"/>
</dbReference>
<protein>
    <recommendedName>
        <fullName evidence="6">LanC-like protein GCL2</fullName>
    </recommendedName>
</protein>
<dbReference type="Gene3D" id="1.50.10.10">
    <property type="match status" value="1"/>
</dbReference>
<evidence type="ECO:0000256" key="1">
    <source>
        <dbReference type="ARBA" id="ARBA00007179"/>
    </source>
</evidence>
<dbReference type="InterPro" id="IPR007822">
    <property type="entry name" value="LANC-like"/>
</dbReference>
<dbReference type="Pfam" id="PF05147">
    <property type="entry name" value="LANC_like"/>
    <property type="match status" value="1"/>
</dbReference>
<dbReference type="CDD" id="cd04794">
    <property type="entry name" value="euk_LANCL"/>
    <property type="match status" value="1"/>
</dbReference>
<dbReference type="InterPro" id="IPR012341">
    <property type="entry name" value="6hp_glycosidase-like_sf"/>
</dbReference>
<sequence length="441" mass="49666">MNWCRLPLIWLNTINENKNKNTITISRNPMADRYFPNTMPQYVEEEPVESQAKDGEDRLLYLLRLPYDSAANKFLEAALSLKDEIVRETWINTQGTVRDFSLYNGSLGIAYLCFKAYEVTKNTDDLSLCTQIVESCANAARGMREYVTFICGQAGVYALGAAAAKCSENQQSLEHYLSLFKKIPERLQSYDVPYELLYGRAGFLWAAAFVNKYVGAETIPTSATVCVVDDILRAGKSLPHKYCPLMYEWHGKKYWGAAHGLAGIMHVLMHFQLSKEAEEDLKGTLHYMIEHQFHSGNYPSSEESSTDRLVHWCHGAPGITLTLCKAAQVFPEENDFQQAAVDAGEVVWNRGLLRRVGICHGISGNAYVFLALHRLTGDRKHLYRAKAFASFLLDQAYALISAGQMHGGDHPYSLFEGLAGTAHLWFDMVRPLEAKFPAYEL</sequence>
<dbReference type="GO" id="GO:0005886">
    <property type="term" value="C:plasma membrane"/>
    <property type="evidence" value="ECO:0007669"/>
    <property type="project" value="TreeGrafter"/>
</dbReference>
<name>A0A0D6R7W1_ARACU</name>
<comment type="similarity">
    <text evidence="1">Belongs to the LanC-like protein family.</text>
</comment>
<dbReference type="GO" id="GO:0046872">
    <property type="term" value="F:metal ion binding"/>
    <property type="evidence" value="ECO:0007669"/>
    <property type="project" value="UniProtKB-KW"/>
</dbReference>
<dbReference type="SUPFAM" id="SSF158745">
    <property type="entry name" value="LanC-like"/>
    <property type="match status" value="1"/>
</dbReference>
<evidence type="ECO:0008006" key="6">
    <source>
        <dbReference type="Google" id="ProtNLM"/>
    </source>
</evidence>
<evidence type="ECO:0000256" key="4">
    <source>
        <dbReference type="PIRSR" id="PIRSR607822-1"/>
    </source>
</evidence>
<dbReference type="EMBL" id="GCKF01029758">
    <property type="protein sequence ID" value="JAG97970.1"/>
    <property type="molecule type" value="Transcribed_RNA"/>
</dbReference>
<dbReference type="PANTHER" id="PTHR12736:SF7">
    <property type="entry name" value="LANC-LIKE PROTEIN 3"/>
    <property type="match status" value="1"/>
</dbReference>
<feature type="binding site" evidence="4">
    <location>
        <position position="360"/>
    </location>
    <ligand>
        <name>Zn(2+)</name>
        <dbReference type="ChEBI" id="CHEBI:29105"/>
    </ligand>
</feature>
<proteinExistence type="inferred from homology"/>
<dbReference type="InterPro" id="IPR020464">
    <property type="entry name" value="LanC-like_prot_euk"/>
</dbReference>